<organism evidence="15 16">
    <name type="scientific">Gambusia affinis</name>
    <name type="common">Western mosquitofish</name>
    <name type="synonym">Heterandria affinis</name>
    <dbReference type="NCBI Taxonomy" id="33528"/>
    <lineage>
        <taxon>Eukaryota</taxon>
        <taxon>Metazoa</taxon>
        <taxon>Chordata</taxon>
        <taxon>Craniata</taxon>
        <taxon>Vertebrata</taxon>
        <taxon>Euteleostomi</taxon>
        <taxon>Actinopterygii</taxon>
        <taxon>Neopterygii</taxon>
        <taxon>Teleostei</taxon>
        <taxon>Neoteleostei</taxon>
        <taxon>Acanthomorphata</taxon>
        <taxon>Ovalentaria</taxon>
        <taxon>Atherinomorphae</taxon>
        <taxon>Cyprinodontiformes</taxon>
        <taxon>Poeciliidae</taxon>
        <taxon>Poeciliinae</taxon>
        <taxon>Gambusia</taxon>
    </lineage>
</organism>
<dbReference type="GO" id="GO:0008046">
    <property type="term" value="F:axon guidance receptor activity"/>
    <property type="evidence" value="ECO:0007669"/>
    <property type="project" value="TreeGrafter"/>
</dbReference>
<keyword evidence="16" id="KW-1185">Reference proteome</keyword>
<evidence type="ECO:0000256" key="4">
    <source>
        <dbReference type="ARBA" id="ARBA00022737"/>
    </source>
</evidence>
<feature type="domain" description="Ig-like" evidence="13">
    <location>
        <begin position="383"/>
        <end position="469"/>
    </location>
</feature>
<dbReference type="GO" id="GO:0030424">
    <property type="term" value="C:axon"/>
    <property type="evidence" value="ECO:0007669"/>
    <property type="project" value="TreeGrafter"/>
</dbReference>
<dbReference type="PANTHER" id="PTHR45080:SF29">
    <property type="entry name" value="NEURAL CELL ADHESION MOLECULE 1-LIKE ISOFORM X1"/>
    <property type="match status" value="1"/>
</dbReference>
<dbReference type="SUPFAM" id="SSF49265">
    <property type="entry name" value="Fibronectin type III"/>
    <property type="match status" value="1"/>
</dbReference>
<feature type="domain" description="Fibronectin type-III" evidence="14">
    <location>
        <begin position="505"/>
        <end position="599"/>
    </location>
</feature>
<evidence type="ECO:0008006" key="17">
    <source>
        <dbReference type="Google" id="ProtNLM"/>
    </source>
</evidence>
<evidence type="ECO:0000256" key="3">
    <source>
        <dbReference type="ARBA" id="ARBA00022729"/>
    </source>
</evidence>
<reference evidence="15 16" key="1">
    <citation type="journal article" date="2018" name="G3 (Bethesda)">
        <title>A High-Quality Reference Genome for the Invasive Mosquitofish Gambusia affinis Using a Chicago Library.</title>
        <authorList>
            <person name="Hoffberg S.L."/>
            <person name="Troendle N.J."/>
            <person name="Glenn T.C."/>
            <person name="Mahmud O."/>
            <person name="Louha S."/>
            <person name="Chalopin D."/>
            <person name="Bennetzen J.L."/>
            <person name="Mauricio R."/>
        </authorList>
    </citation>
    <scope>NUCLEOTIDE SEQUENCE [LARGE SCALE GENOMIC DNA]</scope>
    <source>
        <strain evidence="15">NE01/NJP1002.9</strain>
        <tissue evidence="15">Muscle</tissue>
    </source>
</reference>
<feature type="transmembrane region" description="Helical" evidence="12">
    <location>
        <begin position="708"/>
        <end position="729"/>
    </location>
</feature>
<dbReference type="Pfam" id="PF00047">
    <property type="entry name" value="ig"/>
    <property type="match status" value="1"/>
</dbReference>
<feature type="domain" description="Fibronectin type-III" evidence="14">
    <location>
        <begin position="601"/>
        <end position="698"/>
    </location>
</feature>
<keyword evidence="8" id="KW-1015">Disulfide bond</keyword>
<proteinExistence type="predicted"/>
<dbReference type="CDD" id="cd00063">
    <property type="entry name" value="FN3"/>
    <property type="match status" value="2"/>
</dbReference>
<evidence type="ECO:0000256" key="12">
    <source>
        <dbReference type="SAM" id="Phobius"/>
    </source>
</evidence>
<dbReference type="InterPro" id="IPR036116">
    <property type="entry name" value="FN3_sf"/>
</dbReference>
<dbReference type="AlphaFoldDB" id="A0A315W8G8"/>
<dbReference type="PROSITE" id="PS50853">
    <property type="entry name" value="FN3"/>
    <property type="match status" value="2"/>
</dbReference>
<dbReference type="InterPro" id="IPR003961">
    <property type="entry name" value="FN3_dom"/>
</dbReference>
<dbReference type="CDD" id="cd00096">
    <property type="entry name" value="Ig"/>
    <property type="match status" value="1"/>
</dbReference>
<keyword evidence="5" id="KW-0130">Cell adhesion</keyword>
<name>A0A315W8G8_GAMAF</name>
<evidence type="ECO:0000313" key="15">
    <source>
        <dbReference type="EMBL" id="PWA32359.1"/>
    </source>
</evidence>
<protein>
    <recommendedName>
        <fullName evidence="17">Neural cell adhesion molecule 1</fullName>
    </recommendedName>
</protein>
<feature type="domain" description="Ig-like" evidence="13">
    <location>
        <begin position="292"/>
        <end position="374"/>
    </location>
</feature>
<dbReference type="STRING" id="33528.ENSGAFP00000003514"/>
<comment type="caution">
    <text evidence="15">The sequence shown here is derived from an EMBL/GenBank/DDBJ whole genome shotgun (WGS) entry which is preliminary data.</text>
</comment>
<keyword evidence="6 12" id="KW-1133">Transmembrane helix</keyword>
<dbReference type="InterPro" id="IPR013151">
    <property type="entry name" value="Immunoglobulin_dom"/>
</dbReference>
<dbReference type="PRINTS" id="PR01838">
    <property type="entry name" value="NCAMFAMILY"/>
</dbReference>
<dbReference type="InterPro" id="IPR003599">
    <property type="entry name" value="Ig_sub"/>
</dbReference>
<sequence>MYTAHLRDDTVTTVKHGVAGRPIDRFSHLSDSTTKTYRTFGKQRNVCFHTGREEQQKGNSTSWSSGLMRFHQEKMLNQLAIVSLLLPLVHSTGQTTKLEIILSKLDFQVGEEILLVCKALFCRPILSPAATKEGEMTWHKGGEEIDDEDIVSKLDYTTSKLLIKKASLSDGGMYTCMFESDDGHKVDAQSVIYVYDGPSFHGTATYHEFLEGANGVVPCLVTGQPAVDIAWLKDGELIPSTPGVRVRKMPDNTLHIEKVKRSDAGTYICQAQIRGRAIYKQLPVSVVANAPPTVHIREEVKKVIAGPETNVSLLCLVDGLPKPNITWTLPIEFDPSRHIFNSDHSQLSIQSVVRADFGEYVCTAKNKIAESSATFMLHVFESPEVFISEDQHSVNVGERVSVSCNVTGHPQPELHWINKQNGEELDSTGRIQAVGGFLVIEEVMPSDGGRYSCMAVGISGNASRDVVIQSKVPTSLRHVSLSVINVSLVDIFSVFSCPPACPPAQPGPPHYLTVTPGPTSVLFTLKTFPINGGAPIKSFVLQWRKSAMDKWEETIVATSDILTITSLKPYTKYTVRMAAINDVGQGQFSMENTVRTEGKREPDSPALSTSQAVVEGNSFSVPLQQIETGGSPLLHFNVHYKQDTEESEWETLQLPADANSVSLKDLAFGSDYHLEVRAVNSNGSSVPATFNFTIAEQPVSSKMTKGTVVGIVILIFLLVFLAVDATCCYRNRCGLLMAVAGKLSRWKDPSLKKVEEGEGTTNGDVTLKGLSKPRGSIQQSGVQTLSKGVGQLSEITCDKAPLTKNEKLHPTANL</sequence>
<dbReference type="SMART" id="SM00060">
    <property type="entry name" value="FN3"/>
    <property type="match status" value="2"/>
</dbReference>
<feature type="domain" description="Ig-like" evidence="13">
    <location>
        <begin position="87"/>
        <end position="192"/>
    </location>
</feature>
<dbReference type="GO" id="GO:0005886">
    <property type="term" value="C:plasma membrane"/>
    <property type="evidence" value="ECO:0007669"/>
    <property type="project" value="UniProtKB-ARBA"/>
</dbReference>
<dbReference type="InterPro" id="IPR050958">
    <property type="entry name" value="Cell_Adh-Cytoskel_Orgn"/>
</dbReference>
<dbReference type="GO" id="GO:0043025">
    <property type="term" value="C:neuronal cell body"/>
    <property type="evidence" value="ECO:0007669"/>
    <property type="project" value="TreeGrafter"/>
</dbReference>
<dbReference type="InterPro" id="IPR009138">
    <property type="entry name" value="Neural_cell_adh"/>
</dbReference>
<evidence type="ECO:0000256" key="5">
    <source>
        <dbReference type="ARBA" id="ARBA00022889"/>
    </source>
</evidence>
<dbReference type="InterPro" id="IPR013098">
    <property type="entry name" value="Ig_I-set"/>
</dbReference>
<dbReference type="Proteomes" id="UP000250572">
    <property type="component" value="Unassembled WGS sequence"/>
</dbReference>
<feature type="domain" description="Ig-like" evidence="13">
    <location>
        <begin position="198"/>
        <end position="285"/>
    </location>
</feature>
<evidence type="ECO:0000259" key="14">
    <source>
        <dbReference type="PROSITE" id="PS50853"/>
    </source>
</evidence>
<keyword evidence="9" id="KW-0325">Glycoprotein</keyword>
<dbReference type="GO" id="GO:0007156">
    <property type="term" value="P:homophilic cell adhesion via plasma membrane adhesion molecules"/>
    <property type="evidence" value="ECO:0007669"/>
    <property type="project" value="TreeGrafter"/>
</dbReference>
<dbReference type="PROSITE" id="PS50835">
    <property type="entry name" value="IG_LIKE"/>
    <property type="match status" value="4"/>
</dbReference>
<evidence type="ECO:0000256" key="2">
    <source>
        <dbReference type="ARBA" id="ARBA00022692"/>
    </source>
</evidence>
<dbReference type="Pfam" id="PF13927">
    <property type="entry name" value="Ig_3"/>
    <property type="match status" value="2"/>
</dbReference>
<dbReference type="Pfam" id="PF00041">
    <property type="entry name" value="fn3"/>
    <property type="match status" value="2"/>
</dbReference>
<comment type="subcellular location">
    <subcellularLocation>
        <location evidence="1">Membrane</location>
        <topology evidence="1">Single-pass membrane protein</topology>
    </subcellularLocation>
</comment>
<dbReference type="SUPFAM" id="SSF48726">
    <property type="entry name" value="Immunoglobulin"/>
    <property type="match status" value="4"/>
</dbReference>
<dbReference type="EMBL" id="NHOQ01000190">
    <property type="protein sequence ID" value="PWA32359.1"/>
    <property type="molecule type" value="Genomic_DNA"/>
</dbReference>
<evidence type="ECO:0000256" key="8">
    <source>
        <dbReference type="ARBA" id="ARBA00023157"/>
    </source>
</evidence>
<dbReference type="InterPro" id="IPR013783">
    <property type="entry name" value="Ig-like_fold"/>
</dbReference>
<evidence type="ECO:0000256" key="9">
    <source>
        <dbReference type="ARBA" id="ARBA00023180"/>
    </source>
</evidence>
<keyword evidence="7 12" id="KW-0472">Membrane</keyword>
<dbReference type="InterPro" id="IPR003598">
    <property type="entry name" value="Ig_sub2"/>
</dbReference>
<keyword evidence="2 12" id="KW-0812">Transmembrane</keyword>
<accession>A0A315W8G8</accession>
<dbReference type="PANTHER" id="PTHR45080">
    <property type="entry name" value="CONTACTIN 5"/>
    <property type="match status" value="1"/>
</dbReference>
<evidence type="ECO:0000256" key="10">
    <source>
        <dbReference type="ARBA" id="ARBA00023319"/>
    </source>
</evidence>
<dbReference type="SMART" id="SM00409">
    <property type="entry name" value="IG"/>
    <property type="match status" value="4"/>
</dbReference>
<gene>
    <name evidence="15" type="ORF">CCH79_00012075</name>
</gene>
<evidence type="ECO:0000259" key="13">
    <source>
        <dbReference type="PROSITE" id="PS50835"/>
    </source>
</evidence>
<dbReference type="InterPro" id="IPR007110">
    <property type="entry name" value="Ig-like_dom"/>
</dbReference>
<evidence type="ECO:0000313" key="16">
    <source>
        <dbReference type="Proteomes" id="UP000250572"/>
    </source>
</evidence>
<dbReference type="GO" id="GO:0050808">
    <property type="term" value="P:synapse organization"/>
    <property type="evidence" value="ECO:0007669"/>
    <property type="project" value="TreeGrafter"/>
</dbReference>
<dbReference type="Gene3D" id="2.60.40.10">
    <property type="entry name" value="Immunoglobulins"/>
    <property type="match status" value="6"/>
</dbReference>
<keyword evidence="3" id="KW-0732">Signal</keyword>
<dbReference type="Pfam" id="PF07679">
    <property type="entry name" value="I-set"/>
    <property type="match status" value="1"/>
</dbReference>
<dbReference type="InterPro" id="IPR036179">
    <property type="entry name" value="Ig-like_dom_sf"/>
</dbReference>
<evidence type="ECO:0000256" key="6">
    <source>
        <dbReference type="ARBA" id="ARBA00022989"/>
    </source>
</evidence>
<evidence type="ECO:0000256" key="1">
    <source>
        <dbReference type="ARBA" id="ARBA00004167"/>
    </source>
</evidence>
<keyword evidence="4" id="KW-0677">Repeat</keyword>
<feature type="region of interest" description="Disordered" evidence="11">
    <location>
        <begin position="754"/>
        <end position="779"/>
    </location>
</feature>
<evidence type="ECO:0000256" key="7">
    <source>
        <dbReference type="ARBA" id="ARBA00023136"/>
    </source>
</evidence>
<keyword evidence="10" id="KW-0393">Immunoglobulin domain</keyword>
<evidence type="ECO:0000256" key="11">
    <source>
        <dbReference type="SAM" id="MobiDB-lite"/>
    </source>
</evidence>
<dbReference type="SMART" id="SM00408">
    <property type="entry name" value="IGc2"/>
    <property type="match status" value="4"/>
</dbReference>